<dbReference type="AlphaFoldDB" id="A0A178IMF8"/>
<evidence type="ECO:0000313" key="2">
    <source>
        <dbReference type="Proteomes" id="UP000078486"/>
    </source>
</evidence>
<proteinExistence type="predicted"/>
<evidence type="ECO:0000313" key="1">
    <source>
        <dbReference type="EMBL" id="OAM90958.1"/>
    </source>
</evidence>
<dbReference type="Gene3D" id="3.40.50.1240">
    <property type="entry name" value="Phosphoglycerate mutase-like"/>
    <property type="match status" value="1"/>
</dbReference>
<comment type="caution">
    <text evidence="1">The sequence shown here is derived from an EMBL/GenBank/DDBJ whole genome shotgun (WGS) entry which is preliminary data.</text>
</comment>
<sequence>MLIKTVRFSIIISSIMPRIAAGIFICLLAAIPSEAGLKVYYIRHAEFGHNLRKQYENVPKEHWPSYVGDSNAVTPKGKEQIEAATGKLKGYKFDFIACSPIYRCRQTILPYLCDTRQTAEIWPELAEFNGEVVPSFFNGTLPAPAKNLLRGDRVGLPDDEKQFFFLRPGGEHLLKAAPKEDLPQRASDIKAALQNVVTLLRQRFGGTEKSILLSGHGTNGRALLQMILPKNRWPEKISIVNTGIWMVEELPDGTFALRMLNDRPAIEVKAAK</sequence>
<reference evidence="1 2" key="1">
    <citation type="submission" date="2016-01" db="EMBL/GenBank/DDBJ databases">
        <title>High potential of lignocellulose degradation of a new Verrucomicrobia species.</title>
        <authorList>
            <person name="Wang Y."/>
            <person name="Shi Y."/>
            <person name="Qiu Z."/>
            <person name="Liu S."/>
            <person name="Yang H."/>
        </authorList>
    </citation>
    <scope>NUCLEOTIDE SEQUENCE [LARGE SCALE GENOMIC DNA]</scope>
    <source>
        <strain evidence="1 2">TSB47</strain>
    </source>
</reference>
<keyword evidence="2" id="KW-1185">Reference proteome</keyword>
<protein>
    <recommendedName>
        <fullName evidence="3">Histidine phosphatase family protein</fullName>
    </recommendedName>
</protein>
<dbReference type="STRING" id="1184151.AW736_05525"/>
<evidence type="ECO:0008006" key="3">
    <source>
        <dbReference type="Google" id="ProtNLM"/>
    </source>
</evidence>
<dbReference type="Pfam" id="PF00300">
    <property type="entry name" value="His_Phos_1"/>
    <property type="match status" value="1"/>
</dbReference>
<gene>
    <name evidence="1" type="ORF">AW736_05525</name>
</gene>
<dbReference type="InterPro" id="IPR013078">
    <property type="entry name" value="His_Pase_superF_clade-1"/>
</dbReference>
<accession>A0A178IMF8</accession>
<dbReference type="OrthoDB" id="275589at2"/>
<name>A0A178IMF8_9BACT</name>
<dbReference type="EMBL" id="LRRQ01000043">
    <property type="protein sequence ID" value="OAM90958.1"/>
    <property type="molecule type" value="Genomic_DNA"/>
</dbReference>
<dbReference type="CDD" id="cd07067">
    <property type="entry name" value="HP_PGM_like"/>
    <property type="match status" value="1"/>
</dbReference>
<dbReference type="Proteomes" id="UP000078486">
    <property type="component" value="Unassembled WGS sequence"/>
</dbReference>
<dbReference type="SUPFAM" id="SSF53254">
    <property type="entry name" value="Phosphoglycerate mutase-like"/>
    <property type="match status" value="1"/>
</dbReference>
<organism evidence="1 2">
    <name type="scientific">Termitidicoccus mucosus</name>
    <dbReference type="NCBI Taxonomy" id="1184151"/>
    <lineage>
        <taxon>Bacteria</taxon>
        <taxon>Pseudomonadati</taxon>
        <taxon>Verrucomicrobiota</taxon>
        <taxon>Opitutia</taxon>
        <taxon>Opitutales</taxon>
        <taxon>Opitutaceae</taxon>
        <taxon>Termitidicoccus</taxon>
    </lineage>
</organism>
<dbReference type="InterPro" id="IPR029033">
    <property type="entry name" value="His_PPase_superfam"/>
</dbReference>